<proteinExistence type="predicted"/>
<gene>
    <name evidence="2" type="ORF">CY34DRAFT_656535</name>
</gene>
<feature type="compositionally biased region" description="Polar residues" evidence="1">
    <location>
        <begin position="1"/>
        <end position="11"/>
    </location>
</feature>
<evidence type="ECO:0000256" key="1">
    <source>
        <dbReference type="SAM" id="MobiDB-lite"/>
    </source>
</evidence>
<name>A0A0D0BCS3_9AGAM</name>
<protein>
    <submittedName>
        <fullName evidence="2">Uncharacterized protein</fullName>
    </submittedName>
</protein>
<dbReference type="AlphaFoldDB" id="A0A0D0BCS3"/>
<keyword evidence="3" id="KW-1185">Reference proteome</keyword>
<organism evidence="2 3">
    <name type="scientific">Suillus luteus UH-Slu-Lm8-n1</name>
    <dbReference type="NCBI Taxonomy" id="930992"/>
    <lineage>
        <taxon>Eukaryota</taxon>
        <taxon>Fungi</taxon>
        <taxon>Dikarya</taxon>
        <taxon>Basidiomycota</taxon>
        <taxon>Agaricomycotina</taxon>
        <taxon>Agaricomycetes</taxon>
        <taxon>Agaricomycetidae</taxon>
        <taxon>Boletales</taxon>
        <taxon>Suillineae</taxon>
        <taxon>Suillaceae</taxon>
        <taxon>Suillus</taxon>
    </lineage>
</organism>
<reference evidence="3" key="2">
    <citation type="submission" date="2015-01" db="EMBL/GenBank/DDBJ databases">
        <title>Evolutionary Origins and Diversification of the Mycorrhizal Mutualists.</title>
        <authorList>
            <consortium name="DOE Joint Genome Institute"/>
            <consortium name="Mycorrhizal Genomics Consortium"/>
            <person name="Kohler A."/>
            <person name="Kuo A."/>
            <person name="Nagy L.G."/>
            <person name="Floudas D."/>
            <person name="Copeland A."/>
            <person name="Barry K.W."/>
            <person name="Cichocki N."/>
            <person name="Veneault-Fourrey C."/>
            <person name="LaButti K."/>
            <person name="Lindquist E.A."/>
            <person name="Lipzen A."/>
            <person name="Lundell T."/>
            <person name="Morin E."/>
            <person name="Murat C."/>
            <person name="Riley R."/>
            <person name="Ohm R."/>
            <person name="Sun H."/>
            <person name="Tunlid A."/>
            <person name="Henrissat B."/>
            <person name="Grigoriev I.V."/>
            <person name="Hibbett D.S."/>
            <person name="Martin F."/>
        </authorList>
    </citation>
    <scope>NUCLEOTIDE SEQUENCE [LARGE SCALE GENOMIC DNA]</scope>
    <source>
        <strain evidence="3">UH-Slu-Lm8-n1</strain>
    </source>
</reference>
<sequence>MRQAGTTNHTLDNGGGDETLQRNGLDTCPTSSMLKQMLVSFSATGRNLMYHRVVFSDAPAGPHLRLGQVMEYFRSLMRVHGLWACSKDGISVKVTLHGKRLRKHDVDFTWVTHVILYGRDKSLLCCG</sequence>
<dbReference type="OrthoDB" id="10400403at2759"/>
<feature type="region of interest" description="Disordered" evidence="1">
    <location>
        <begin position="1"/>
        <end position="25"/>
    </location>
</feature>
<accession>A0A0D0BCS3</accession>
<reference evidence="2 3" key="1">
    <citation type="submission" date="2014-04" db="EMBL/GenBank/DDBJ databases">
        <authorList>
            <consortium name="DOE Joint Genome Institute"/>
            <person name="Kuo A."/>
            <person name="Ruytinx J."/>
            <person name="Rineau F."/>
            <person name="Colpaert J."/>
            <person name="Kohler A."/>
            <person name="Nagy L.G."/>
            <person name="Floudas D."/>
            <person name="Copeland A."/>
            <person name="Barry K.W."/>
            <person name="Cichocki N."/>
            <person name="Veneault-Fourrey C."/>
            <person name="LaButti K."/>
            <person name="Lindquist E.A."/>
            <person name="Lipzen A."/>
            <person name="Lundell T."/>
            <person name="Morin E."/>
            <person name="Murat C."/>
            <person name="Sun H."/>
            <person name="Tunlid A."/>
            <person name="Henrissat B."/>
            <person name="Grigoriev I.V."/>
            <person name="Hibbett D.S."/>
            <person name="Martin F."/>
            <person name="Nordberg H.P."/>
            <person name="Cantor M.N."/>
            <person name="Hua S.X."/>
        </authorList>
    </citation>
    <scope>NUCLEOTIDE SEQUENCE [LARGE SCALE GENOMIC DNA]</scope>
    <source>
        <strain evidence="2 3">UH-Slu-Lm8-n1</strain>
    </source>
</reference>
<dbReference type="InParanoid" id="A0A0D0BCS3"/>
<dbReference type="Proteomes" id="UP000054485">
    <property type="component" value="Unassembled WGS sequence"/>
</dbReference>
<evidence type="ECO:0000313" key="3">
    <source>
        <dbReference type="Proteomes" id="UP000054485"/>
    </source>
</evidence>
<dbReference type="EMBL" id="KN835198">
    <property type="protein sequence ID" value="KIK44057.1"/>
    <property type="molecule type" value="Genomic_DNA"/>
</dbReference>
<dbReference type="HOGENOM" id="CLU_1971949_0_0_1"/>
<evidence type="ECO:0000313" key="2">
    <source>
        <dbReference type="EMBL" id="KIK44057.1"/>
    </source>
</evidence>